<dbReference type="OrthoDB" id="2322499at2759"/>
<dbReference type="PROSITE" id="PS50181">
    <property type="entry name" value="FBOX"/>
    <property type="match status" value="1"/>
</dbReference>
<dbReference type="Proteomes" id="UP000615446">
    <property type="component" value="Unassembled WGS sequence"/>
</dbReference>
<reference evidence="3" key="2">
    <citation type="submission" date="2019-10" db="EMBL/GenBank/DDBJ databases">
        <title>Conservation and host-specific expression of non-tandemly repeated heterogenous ribosome RNA gene in arbuscular mycorrhizal fungi.</title>
        <authorList>
            <person name="Maeda T."/>
            <person name="Kobayashi Y."/>
            <person name="Nakagawa T."/>
            <person name="Ezawa T."/>
            <person name="Yamaguchi K."/>
            <person name="Bino T."/>
            <person name="Nishimoto Y."/>
            <person name="Shigenobu S."/>
            <person name="Kawaguchi M."/>
        </authorList>
    </citation>
    <scope>NUCLEOTIDE SEQUENCE</scope>
    <source>
        <strain evidence="3">HR1</strain>
    </source>
</reference>
<name>A0A2Z6Q1F9_9GLOM</name>
<dbReference type="InterPro" id="IPR001810">
    <property type="entry name" value="F-box_dom"/>
</dbReference>
<reference evidence="2 4" key="1">
    <citation type="submission" date="2017-11" db="EMBL/GenBank/DDBJ databases">
        <title>The genome of Rhizophagus clarus HR1 reveals common genetic basis of auxotrophy among arbuscular mycorrhizal fungi.</title>
        <authorList>
            <person name="Kobayashi Y."/>
        </authorList>
    </citation>
    <scope>NUCLEOTIDE SEQUENCE [LARGE SCALE GENOMIC DNA]</scope>
    <source>
        <strain evidence="2 4">HR1</strain>
    </source>
</reference>
<evidence type="ECO:0000313" key="3">
    <source>
        <dbReference type="EMBL" id="GES96103.1"/>
    </source>
</evidence>
<dbReference type="Proteomes" id="UP000247702">
    <property type="component" value="Unassembled WGS sequence"/>
</dbReference>
<dbReference type="Gene3D" id="1.20.1280.50">
    <property type="match status" value="1"/>
</dbReference>
<accession>A0A2Z6Q1F9</accession>
<protein>
    <recommendedName>
        <fullName evidence="1">F-box domain-containing protein</fullName>
    </recommendedName>
</protein>
<gene>
    <name evidence="3" type="ORF">RCL2_002274400</name>
    <name evidence="2" type="ORF">RclHR1_01030012</name>
</gene>
<evidence type="ECO:0000313" key="2">
    <source>
        <dbReference type="EMBL" id="GBB83597.1"/>
    </source>
</evidence>
<dbReference type="Pfam" id="PF12937">
    <property type="entry name" value="F-box-like"/>
    <property type="match status" value="1"/>
</dbReference>
<dbReference type="EMBL" id="BLAL01000246">
    <property type="protein sequence ID" value="GES96103.1"/>
    <property type="molecule type" value="Genomic_DNA"/>
</dbReference>
<dbReference type="STRING" id="94130.A0A2Z6Q1F9"/>
<dbReference type="CDD" id="cd09917">
    <property type="entry name" value="F-box_SF"/>
    <property type="match status" value="1"/>
</dbReference>
<dbReference type="EMBL" id="BEXD01000036">
    <property type="protein sequence ID" value="GBB83597.1"/>
    <property type="molecule type" value="Genomic_DNA"/>
</dbReference>
<organism evidence="2 4">
    <name type="scientific">Rhizophagus clarus</name>
    <dbReference type="NCBI Taxonomy" id="94130"/>
    <lineage>
        <taxon>Eukaryota</taxon>
        <taxon>Fungi</taxon>
        <taxon>Fungi incertae sedis</taxon>
        <taxon>Mucoromycota</taxon>
        <taxon>Glomeromycotina</taxon>
        <taxon>Glomeromycetes</taxon>
        <taxon>Glomerales</taxon>
        <taxon>Glomeraceae</taxon>
        <taxon>Rhizophagus</taxon>
    </lineage>
</organism>
<evidence type="ECO:0000313" key="4">
    <source>
        <dbReference type="Proteomes" id="UP000247702"/>
    </source>
</evidence>
<feature type="domain" description="F-box" evidence="1">
    <location>
        <begin position="16"/>
        <end position="68"/>
    </location>
</feature>
<dbReference type="SMART" id="SM00256">
    <property type="entry name" value="FBOX"/>
    <property type="match status" value="1"/>
</dbReference>
<comment type="caution">
    <text evidence="2">The sequence shown here is derived from an EMBL/GenBank/DDBJ whole genome shotgun (WGS) entry which is preliminary data.</text>
</comment>
<dbReference type="InterPro" id="IPR036047">
    <property type="entry name" value="F-box-like_dom_sf"/>
</dbReference>
<dbReference type="SUPFAM" id="SSF81383">
    <property type="entry name" value="F-box domain"/>
    <property type="match status" value="1"/>
</dbReference>
<dbReference type="AlphaFoldDB" id="A0A2Z6Q1F9"/>
<evidence type="ECO:0000259" key="1">
    <source>
        <dbReference type="PROSITE" id="PS50181"/>
    </source>
</evidence>
<sequence>MRRQNGGRKQKPITGRCLFTTLPPEMFINICQNLPPVDLLSLARVCKRFNGFLSAENSMTTQEIWKASREKYLQFLQIPPPNGMTERQYVRLVLERGCQFCGKTKIRKVYWEFLVRCCEDCLKARTLRQEDIRQDIMPNVLRADDVLSGLPFIPSWHRRAWDRGTKNRPSSLYWTKDVMNAYEEYQKIPDYDLKNQWVKKKKEEGAARMREVVERKKETDKELRNKIHENSIKRNERVLQIQSKIQEMKTEKNEYGILKYSEDLTETATFKKAMSYMSRKSPQPFTDRAWTLLKKKLIKEYNELSKEKRQQRIEKEKGLPKDTIIQMRQFDIYQIAKHWVPDSETERRMEKMQIDAAESVFTSTSTLEISSSTTTSTSSSNVSIINNDAVTDNNVTNDTTLVKVEDTTSSSDFTLIKVENITDTNTIKDEVGGTSMNDNVTSTTDNTPMKIDNLISTSDSSSMNVNDINSTNVDDLNLISQNYLMYYHINNTYSYSNNNDASYNTDTNSVMSIDSLISHDASNFSFNFGSTSSAVSNSTLGPVYTDSIFYDDPMDIVDVDQYDQYAWYTPSSTSIDDYFMWDPLCISSTANSNLQQEENRFNVEKYLPWCPSFKNPPFHDGNPYNLWDEDYLMKTLMPQIWSEATHLLNSFGQATTVQGAVLGGYRENNMFKCKVCATEFAKEQRFIYDTKKLRSYRDVRLHLLEFHAVRSINDDDMIEFVPDFNTSISPDPVFSNDIKRKLFAIGFNFNLLDDLVEY</sequence>
<keyword evidence="4" id="KW-1185">Reference proteome</keyword>
<proteinExistence type="predicted"/>